<name>A0A937W7G7_UNCTE</name>
<reference evidence="1" key="1">
    <citation type="submission" date="2019-03" db="EMBL/GenBank/DDBJ databases">
        <title>Lake Tanganyika Metagenome-Assembled Genomes (MAGs).</title>
        <authorList>
            <person name="Tran P."/>
        </authorList>
    </citation>
    <scope>NUCLEOTIDE SEQUENCE</scope>
    <source>
        <strain evidence="1">K_DeepCast_65m_m2_066</strain>
    </source>
</reference>
<evidence type="ECO:0000313" key="1">
    <source>
        <dbReference type="EMBL" id="MBM3226869.1"/>
    </source>
</evidence>
<gene>
    <name evidence="1" type="ORF">FJZ47_24145</name>
</gene>
<comment type="caution">
    <text evidence="1">The sequence shown here is derived from an EMBL/GenBank/DDBJ whole genome shotgun (WGS) entry which is preliminary data.</text>
</comment>
<dbReference type="Proteomes" id="UP000712673">
    <property type="component" value="Unassembled WGS sequence"/>
</dbReference>
<dbReference type="EMBL" id="VGLS01001085">
    <property type="protein sequence ID" value="MBM3226869.1"/>
    <property type="molecule type" value="Genomic_DNA"/>
</dbReference>
<evidence type="ECO:0000313" key="2">
    <source>
        <dbReference type="Proteomes" id="UP000712673"/>
    </source>
</evidence>
<sequence length="183" mass="19697">MKCLKCNYVSHDYLDACRKCGIDLRDFKREIGLFVLQPGVLDLSMVLGGAGADDLFANVGDEVIMHARDDDDFDISLDDYTEQPGGRRTAFGMVRGAGRRSEDDVAGMEHLTLELDASDLPAEVTARLRAAQVIPDVPFPTAEPPTVPEALTLPGHVTVEMDAAGLSGELPPDIFQGRIPGAT</sequence>
<proteinExistence type="predicted"/>
<organism evidence="1 2">
    <name type="scientific">Tectimicrobiota bacterium</name>
    <dbReference type="NCBI Taxonomy" id="2528274"/>
    <lineage>
        <taxon>Bacteria</taxon>
        <taxon>Pseudomonadati</taxon>
        <taxon>Nitrospinota/Tectimicrobiota group</taxon>
        <taxon>Candidatus Tectimicrobiota</taxon>
    </lineage>
</organism>
<accession>A0A937W7G7</accession>
<dbReference type="AlphaFoldDB" id="A0A937W7G7"/>
<feature type="non-terminal residue" evidence="1">
    <location>
        <position position="183"/>
    </location>
</feature>
<protein>
    <submittedName>
        <fullName evidence="1">Uncharacterized protein</fullName>
    </submittedName>
</protein>